<dbReference type="OrthoDB" id="9814711at2"/>
<keyword evidence="2" id="KW-1185">Reference proteome</keyword>
<gene>
    <name evidence="1" type="ORF">JCM21142_72639</name>
</gene>
<evidence type="ECO:0000313" key="1">
    <source>
        <dbReference type="EMBL" id="GAF03949.1"/>
    </source>
</evidence>
<dbReference type="EMBL" id="BAMD01000034">
    <property type="protein sequence ID" value="GAF03949.1"/>
    <property type="molecule type" value="Genomic_DNA"/>
</dbReference>
<proteinExistence type="predicted"/>
<dbReference type="STRING" id="869213.GCA_000517085_00460"/>
<evidence type="ECO:0000313" key="2">
    <source>
        <dbReference type="Proteomes" id="UP000019402"/>
    </source>
</evidence>
<dbReference type="eggNOG" id="COG3439">
    <property type="taxonomic scope" value="Bacteria"/>
</dbReference>
<accession>W7YND7</accession>
<dbReference type="Proteomes" id="UP000019402">
    <property type="component" value="Unassembled WGS sequence"/>
</dbReference>
<protein>
    <submittedName>
        <fullName evidence="1">Uncharacterized protein</fullName>
    </submittedName>
</protein>
<comment type="caution">
    <text evidence="1">The sequence shown here is derived from an EMBL/GenBank/DDBJ whole genome shotgun (WGS) entry which is preliminary data.</text>
</comment>
<name>W7YND7_9BACT</name>
<sequence length="296" mass="33258">MKRVIVSTIWVMLFLSVSAVKPYCLLGESSKTVHQLTAEVTQLLMESDFEVLGLYHPNNNENLCVVVFTCDELSSMATSVTDKGAFGTTLKIGLVGSEGKTDVTFLNPHYLKHAYFGSTTNRDEVMRMTAITDSLVKEALRPIGDHPVYYGSDMEEDELSTYHFLPFLPRYHDVVVLDEYLDYEEAVVAIKDKLLHGGDNCELVYELVFEDKEISVLGLAFYGKDNPDEEMLALMGVDCVSSMPIEILVQGDKAYMLDGRYRIPLFKSDLSKWKVFRLAGIAADMKSCVKKLILTE</sequence>
<organism evidence="1 2">
    <name type="scientific">Saccharicrinis fermentans DSM 9555 = JCM 21142</name>
    <dbReference type="NCBI Taxonomy" id="869213"/>
    <lineage>
        <taxon>Bacteria</taxon>
        <taxon>Pseudomonadati</taxon>
        <taxon>Bacteroidota</taxon>
        <taxon>Bacteroidia</taxon>
        <taxon>Marinilabiliales</taxon>
        <taxon>Marinilabiliaceae</taxon>
        <taxon>Saccharicrinis</taxon>
    </lineage>
</organism>
<dbReference type="RefSeq" id="WP_152541790.1">
    <property type="nucleotide sequence ID" value="NZ_BAMD01000034.1"/>
</dbReference>
<reference evidence="1 2" key="1">
    <citation type="journal article" date="2014" name="Genome Announc.">
        <title>Draft Genome Sequence of Cytophaga fermentans JCM 21142T, a Facultative Anaerobe Isolated from Marine Mud.</title>
        <authorList>
            <person name="Starns D."/>
            <person name="Oshima K."/>
            <person name="Suda W."/>
            <person name="Iino T."/>
            <person name="Yuki M."/>
            <person name="Inoue J."/>
            <person name="Kitamura K."/>
            <person name="Iida T."/>
            <person name="Darby A."/>
            <person name="Hattori M."/>
            <person name="Ohkuma M."/>
        </authorList>
    </citation>
    <scope>NUCLEOTIDE SEQUENCE [LARGE SCALE GENOMIC DNA]</scope>
    <source>
        <strain evidence="1 2">JCM 21142</strain>
    </source>
</reference>
<dbReference type="AlphaFoldDB" id="W7YND7"/>